<proteinExistence type="predicted"/>
<dbReference type="PANTHER" id="PTHR42718">
    <property type="entry name" value="MAJOR FACILITATOR SUPERFAMILY MULTIDRUG TRANSPORTER MFSC"/>
    <property type="match status" value="1"/>
</dbReference>
<dbReference type="OrthoDB" id="2130629at2759"/>
<dbReference type="SUPFAM" id="SSF103473">
    <property type="entry name" value="MFS general substrate transporter"/>
    <property type="match status" value="1"/>
</dbReference>
<keyword evidence="2 5" id="KW-0812">Transmembrane</keyword>
<dbReference type="GO" id="GO:0016020">
    <property type="term" value="C:membrane"/>
    <property type="evidence" value="ECO:0007669"/>
    <property type="project" value="UniProtKB-SubCell"/>
</dbReference>
<evidence type="ECO:0008006" key="8">
    <source>
        <dbReference type="Google" id="ProtNLM"/>
    </source>
</evidence>
<dbReference type="InterPro" id="IPR036259">
    <property type="entry name" value="MFS_trans_sf"/>
</dbReference>
<dbReference type="PANTHER" id="PTHR42718:SF10">
    <property type="entry name" value="TRANSPORTER, PUTATIVE (AFU_ORTHOLOGUE AFUA_8G06760)-RELATED"/>
    <property type="match status" value="1"/>
</dbReference>
<evidence type="ECO:0000256" key="3">
    <source>
        <dbReference type="ARBA" id="ARBA00022989"/>
    </source>
</evidence>
<dbReference type="Gene3D" id="1.20.1250.20">
    <property type="entry name" value="MFS general substrate transporter like domains"/>
    <property type="match status" value="1"/>
</dbReference>
<evidence type="ECO:0000256" key="2">
    <source>
        <dbReference type="ARBA" id="ARBA00022692"/>
    </source>
</evidence>
<dbReference type="Proteomes" id="UP000799291">
    <property type="component" value="Unassembled WGS sequence"/>
</dbReference>
<evidence type="ECO:0000256" key="5">
    <source>
        <dbReference type="SAM" id="Phobius"/>
    </source>
</evidence>
<feature type="transmembrane region" description="Helical" evidence="5">
    <location>
        <begin position="100"/>
        <end position="120"/>
    </location>
</feature>
<protein>
    <recommendedName>
        <fullName evidence="8">Major facilitator superfamily (MFS) profile domain-containing protein</fullName>
    </recommendedName>
</protein>
<reference evidence="6" key="1">
    <citation type="journal article" date="2020" name="Stud. Mycol.">
        <title>101 Dothideomycetes genomes: a test case for predicting lifestyles and emergence of pathogens.</title>
        <authorList>
            <person name="Haridas S."/>
            <person name="Albert R."/>
            <person name="Binder M."/>
            <person name="Bloem J."/>
            <person name="Labutti K."/>
            <person name="Salamov A."/>
            <person name="Andreopoulos B."/>
            <person name="Baker S."/>
            <person name="Barry K."/>
            <person name="Bills G."/>
            <person name="Bluhm B."/>
            <person name="Cannon C."/>
            <person name="Castanera R."/>
            <person name="Culley D."/>
            <person name="Daum C."/>
            <person name="Ezra D."/>
            <person name="Gonzalez J."/>
            <person name="Henrissat B."/>
            <person name="Kuo A."/>
            <person name="Liang C."/>
            <person name="Lipzen A."/>
            <person name="Lutzoni F."/>
            <person name="Magnuson J."/>
            <person name="Mondo S."/>
            <person name="Nolan M."/>
            <person name="Ohm R."/>
            <person name="Pangilinan J."/>
            <person name="Park H.-J."/>
            <person name="Ramirez L."/>
            <person name="Alfaro M."/>
            <person name="Sun H."/>
            <person name="Tritt A."/>
            <person name="Yoshinaga Y."/>
            <person name="Zwiers L.-H."/>
            <person name="Turgeon B."/>
            <person name="Goodwin S."/>
            <person name="Spatafora J."/>
            <person name="Crous P."/>
            <person name="Grigoriev I."/>
        </authorList>
    </citation>
    <scope>NUCLEOTIDE SEQUENCE</scope>
    <source>
        <strain evidence="6">CBS 122367</strain>
    </source>
</reference>
<feature type="transmembrane region" description="Helical" evidence="5">
    <location>
        <begin position="56"/>
        <end position="80"/>
    </location>
</feature>
<dbReference type="EMBL" id="MU005635">
    <property type="protein sequence ID" value="KAF2676371.1"/>
    <property type="molecule type" value="Genomic_DNA"/>
</dbReference>
<gene>
    <name evidence="6" type="ORF">K458DRAFT_410459</name>
</gene>
<keyword evidence="7" id="KW-1185">Reference proteome</keyword>
<evidence type="ECO:0000313" key="6">
    <source>
        <dbReference type="EMBL" id="KAF2676371.1"/>
    </source>
</evidence>
<comment type="subcellular location">
    <subcellularLocation>
        <location evidence="1">Membrane</location>
        <topology evidence="1">Multi-pass membrane protein</topology>
    </subcellularLocation>
</comment>
<name>A0A6G1IEH5_9PLEO</name>
<evidence type="ECO:0000256" key="1">
    <source>
        <dbReference type="ARBA" id="ARBA00004141"/>
    </source>
</evidence>
<accession>A0A6G1IEH5</accession>
<evidence type="ECO:0000256" key="4">
    <source>
        <dbReference type="ARBA" id="ARBA00023136"/>
    </source>
</evidence>
<sequence>MSVYTTSFQSKSTPFHPTRPDPCATTIISTDLLFNVGNLVITANFLDKSQALAGSVFNTVAQLGNSIGLAVTAIIAAAVSDAAERGGRTNSYALLKGNRSGFWTCFAAAVVSVLISSVGLRKARESREEERTIAQGMPCT</sequence>
<dbReference type="AlphaFoldDB" id="A0A6G1IEH5"/>
<keyword evidence="4 5" id="KW-0472">Membrane</keyword>
<evidence type="ECO:0000313" key="7">
    <source>
        <dbReference type="Proteomes" id="UP000799291"/>
    </source>
</evidence>
<keyword evidence="3 5" id="KW-1133">Transmembrane helix</keyword>
<organism evidence="6 7">
    <name type="scientific">Lentithecium fluviatile CBS 122367</name>
    <dbReference type="NCBI Taxonomy" id="1168545"/>
    <lineage>
        <taxon>Eukaryota</taxon>
        <taxon>Fungi</taxon>
        <taxon>Dikarya</taxon>
        <taxon>Ascomycota</taxon>
        <taxon>Pezizomycotina</taxon>
        <taxon>Dothideomycetes</taxon>
        <taxon>Pleosporomycetidae</taxon>
        <taxon>Pleosporales</taxon>
        <taxon>Massarineae</taxon>
        <taxon>Lentitheciaceae</taxon>
        <taxon>Lentithecium</taxon>
    </lineage>
</organism>